<dbReference type="AlphaFoldDB" id="A0AAV9QS82"/>
<name>A0AAV9QS82_9TELE</name>
<proteinExistence type="predicted"/>
<organism evidence="1 2">
    <name type="scientific">Crenichthys baileyi</name>
    <name type="common">White River springfish</name>
    <dbReference type="NCBI Taxonomy" id="28760"/>
    <lineage>
        <taxon>Eukaryota</taxon>
        <taxon>Metazoa</taxon>
        <taxon>Chordata</taxon>
        <taxon>Craniata</taxon>
        <taxon>Vertebrata</taxon>
        <taxon>Euteleostomi</taxon>
        <taxon>Actinopterygii</taxon>
        <taxon>Neopterygii</taxon>
        <taxon>Teleostei</taxon>
        <taxon>Neoteleostei</taxon>
        <taxon>Acanthomorphata</taxon>
        <taxon>Ovalentaria</taxon>
        <taxon>Atherinomorphae</taxon>
        <taxon>Cyprinodontiformes</taxon>
        <taxon>Goodeidae</taxon>
        <taxon>Crenichthys</taxon>
    </lineage>
</organism>
<dbReference type="EMBL" id="JAHHUM010002947">
    <property type="protein sequence ID" value="KAK5599325.1"/>
    <property type="molecule type" value="Genomic_DNA"/>
</dbReference>
<keyword evidence="2" id="KW-1185">Reference proteome</keyword>
<evidence type="ECO:0000313" key="2">
    <source>
        <dbReference type="Proteomes" id="UP001311232"/>
    </source>
</evidence>
<protein>
    <submittedName>
        <fullName evidence="1">Uncharacterized protein</fullName>
    </submittedName>
</protein>
<evidence type="ECO:0000313" key="1">
    <source>
        <dbReference type="EMBL" id="KAK5599325.1"/>
    </source>
</evidence>
<dbReference type="Proteomes" id="UP001311232">
    <property type="component" value="Unassembled WGS sequence"/>
</dbReference>
<sequence length="111" mass="12022">MCGVCRGVSYPFHDPRPVQVLDGGKPKPLLIGVTQKGRRSCLHMAPGACGFRLANQLPKRAIHYHGGSVRSHRDEAFPKAFPVLLASRQAVTLLPFCVFHKHAGGPEGTRG</sequence>
<reference evidence="1 2" key="1">
    <citation type="submission" date="2021-06" db="EMBL/GenBank/DDBJ databases">
        <authorList>
            <person name="Palmer J.M."/>
        </authorList>
    </citation>
    <scope>NUCLEOTIDE SEQUENCE [LARGE SCALE GENOMIC DNA]</scope>
    <source>
        <strain evidence="1 2">MEX-2019</strain>
        <tissue evidence="1">Muscle</tissue>
    </source>
</reference>
<comment type="caution">
    <text evidence="1">The sequence shown here is derived from an EMBL/GenBank/DDBJ whole genome shotgun (WGS) entry which is preliminary data.</text>
</comment>
<gene>
    <name evidence="1" type="ORF">CRENBAI_022915</name>
</gene>
<accession>A0AAV9QS82</accession>